<sequence length="732" mass="77820">MAGWNREGLVRSIQTLYEAGTLSGLDDAELLGRFLDRGDGAQAAFEAILARHAAMVHDVCRAVAGSDADAEDAFQATFLVLACRAASVRRRGSLASWLFGVARRVAVRARANAARRRAHESRAREAAPTAYDPTEPDDAVTMLIEEVDRLPARYRDPIVLCHLQGLTYEAAARRLGCPLGTLSIRLKRAKLRLRDRLERRGFDPALGSVTLPGAAVPGALATETARIACLVAPALGAGVPASVLSLSRGALRTMRTQKLVVASAAFLVLAGGMWAWKPTAAGEGPDPTQEAVEPRPAVKYQMAGRVVDEETGEPVAGATIQVSTSDSGAGGFVEKEGRSGPDGAYFVTLPLGHSQLTRISPPPGYYVPGEILGLRPFAVSDDAPVVRKDYVVRRGADWRFRLAWAGDGRSAARGSIYTGVAHAVADGAGEARVALSRSRGEVKGSVEGPGDWTSSPSAFLIRWDDQFRPEAVRSVDRLEGEGARYRLTDQDGRCATFEDVAGGRFDPRLEGGRLVVHVALPDVQPAVLPETFGTVVDRSGGPVPGALVEVVYVWRLGGSTHRSMTASEHCRTRTDAQGRYRFDCIPETSGGSAPHALELSISGEGFVAVDTEPLDVRRDAALEFPAVVLAPGGSVVGTVVDVDGKPLGGAVVEDVQASGLRPHFTRTDASGRFRLDGLPEGRVFLAARYGNLMSESGVSHEALREDPRPVTIRLVPIPEFPDPGPGPRGEVL</sequence>
<feature type="transmembrane region" description="Helical" evidence="6">
    <location>
        <begin position="259"/>
        <end position="276"/>
    </location>
</feature>
<feature type="domain" description="RNA polymerase sigma-70 region 2" evidence="7">
    <location>
        <begin position="50"/>
        <end position="115"/>
    </location>
</feature>
<dbReference type="InterPro" id="IPR013324">
    <property type="entry name" value="RNA_pol_sigma_r3/r4-like"/>
</dbReference>
<keyword evidence="5" id="KW-0804">Transcription</keyword>
<dbReference type="PANTHER" id="PTHR43133">
    <property type="entry name" value="RNA POLYMERASE ECF-TYPE SIGMA FACTO"/>
    <property type="match status" value="1"/>
</dbReference>
<dbReference type="Gene3D" id="1.10.1740.10">
    <property type="match status" value="1"/>
</dbReference>
<dbReference type="CDD" id="cd06171">
    <property type="entry name" value="Sigma70_r4"/>
    <property type="match status" value="1"/>
</dbReference>
<keyword evidence="6" id="KW-0472">Membrane</keyword>
<dbReference type="Pfam" id="PF08281">
    <property type="entry name" value="Sigma70_r4_2"/>
    <property type="match status" value="1"/>
</dbReference>
<keyword evidence="10" id="KW-1185">Reference proteome</keyword>
<dbReference type="InterPro" id="IPR013325">
    <property type="entry name" value="RNA_pol_sigma_r2"/>
</dbReference>
<evidence type="ECO:0000259" key="7">
    <source>
        <dbReference type="Pfam" id="PF04542"/>
    </source>
</evidence>
<comment type="similarity">
    <text evidence="1">Belongs to the sigma-70 factor family. ECF subfamily.</text>
</comment>
<evidence type="ECO:0000256" key="1">
    <source>
        <dbReference type="ARBA" id="ARBA00010641"/>
    </source>
</evidence>
<organism evidence="9 10">
    <name type="scientific">Paludisphaera mucosa</name>
    <dbReference type="NCBI Taxonomy" id="3030827"/>
    <lineage>
        <taxon>Bacteria</taxon>
        <taxon>Pseudomonadati</taxon>
        <taxon>Planctomycetota</taxon>
        <taxon>Planctomycetia</taxon>
        <taxon>Isosphaerales</taxon>
        <taxon>Isosphaeraceae</taxon>
        <taxon>Paludisphaera</taxon>
    </lineage>
</organism>
<dbReference type="Pfam" id="PF13620">
    <property type="entry name" value="CarboxypepD_reg"/>
    <property type="match status" value="1"/>
</dbReference>
<protein>
    <submittedName>
        <fullName evidence="9">Sigma-70 family RNA polymerase sigma factor</fullName>
    </submittedName>
</protein>
<dbReference type="InterPro" id="IPR039425">
    <property type="entry name" value="RNA_pol_sigma-70-like"/>
</dbReference>
<dbReference type="InterPro" id="IPR036388">
    <property type="entry name" value="WH-like_DNA-bd_sf"/>
</dbReference>
<dbReference type="InterPro" id="IPR013249">
    <property type="entry name" value="RNA_pol_sigma70_r4_t2"/>
</dbReference>
<name>A0ABT6FCN3_9BACT</name>
<keyword evidence="2" id="KW-0805">Transcription regulation</keyword>
<evidence type="ECO:0000256" key="4">
    <source>
        <dbReference type="ARBA" id="ARBA00023125"/>
    </source>
</evidence>
<accession>A0ABT6FCN3</accession>
<proteinExistence type="inferred from homology"/>
<dbReference type="NCBIfam" id="TIGR02937">
    <property type="entry name" value="sigma70-ECF"/>
    <property type="match status" value="1"/>
</dbReference>
<keyword evidence="6" id="KW-1133">Transmembrane helix</keyword>
<keyword evidence="4" id="KW-0238">DNA-binding</keyword>
<keyword evidence="6" id="KW-0812">Transmembrane</keyword>
<dbReference type="Pfam" id="PF04542">
    <property type="entry name" value="Sigma70_r2"/>
    <property type="match status" value="1"/>
</dbReference>
<gene>
    <name evidence="9" type="ORF">PZE19_16280</name>
</gene>
<dbReference type="Proteomes" id="UP001216907">
    <property type="component" value="Unassembled WGS sequence"/>
</dbReference>
<reference evidence="9 10" key="1">
    <citation type="submission" date="2023-03" db="EMBL/GenBank/DDBJ databases">
        <title>Paludisphaera mucosa sp. nov. a novel planctomycete from northern fen.</title>
        <authorList>
            <person name="Ivanova A."/>
        </authorList>
    </citation>
    <scope>NUCLEOTIDE SEQUENCE [LARGE SCALE GENOMIC DNA]</scope>
    <source>
        <strain evidence="9 10">Pla2</strain>
    </source>
</reference>
<dbReference type="Gene3D" id="2.60.40.1120">
    <property type="entry name" value="Carboxypeptidase-like, regulatory domain"/>
    <property type="match status" value="1"/>
</dbReference>
<dbReference type="RefSeq" id="WP_277861694.1">
    <property type="nucleotide sequence ID" value="NZ_JARRAG010000002.1"/>
</dbReference>
<comment type="caution">
    <text evidence="9">The sequence shown here is derived from an EMBL/GenBank/DDBJ whole genome shotgun (WGS) entry which is preliminary data.</text>
</comment>
<evidence type="ECO:0000256" key="2">
    <source>
        <dbReference type="ARBA" id="ARBA00023015"/>
    </source>
</evidence>
<dbReference type="InterPro" id="IPR014284">
    <property type="entry name" value="RNA_pol_sigma-70_dom"/>
</dbReference>
<keyword evidence="3" id="KW-0731">Sigma factor</keyword>
<dbReference type="PANTHER" id="PTHR43133:SF8">
    <property type="entry name" value="RNA POLYMERASE SIGMA FACTOR HI_1459-RELATED"/>
    <property type="match status" value="1"/>
</dbReference>
<dbReference type="SUPFAM" id="SSF49464">
    <property type="entry name" value="Carboxypeptidase regulatory domain-like"/>
    <property type="match status" value="2"/>
</dbReference>
<evidence type="ECO:0000259" key="8">
    <source>
        <dbReference type="Pfam" id="PF08281"/>
    </source>
</evidence>
<dbReference type="Gene3D" id="2.60.130.10">
    <property type="entry name" value="Aromatic compound dioxygenase"/>
    <property type="match status" value="1"/>
</dbReference>
<evidence type="ECO:0000313" key="10">
    <source>
        <dbReference type="Proteomes" id="UP001216907"/>
    </source>
</evidence>
<dbReference type="InterPro" id="IPR013784">
    <property type="entry name" value="Carb-bd-like_fold"/>
</dbReference>
<dbReference type="InterPro" id="IPR007627">
    <property type="entry name" value="RNA_pol_sigma70_r2"/>
</dbReference>
<dbReference type="SUPFAM" id="SSF88946">
    <property type="entry name" value="Sigma2 domain of RNA polymerase sigma factors"/>
    <property type="match status" value="1"/>
</dbReference>
<evidence type="ECO:0000256" key="3">
    <source>
        <dbReference type="ARBA" id="ARBA00023082"/>
    </source>
</evidence>
<dbReference type="SUPFAM" id="SSF88659">
    <property type="entry name" value="Sigma3 and sigma4 domains of RNA polymerase sigma factors"/>
    <property type="match status" value="1"/>
</dbReference>
<evidence type="ECO:0000256" key="5">
    <source>
        <dbReference type="ARBA" id="ARBA00023163"/>
    </source>
</evidence>
<evidence type="ECO:0000313" key="9">
    <source>
        <dbReference type="EMBL" id="MDG3005349.1"/>
    </source>
</evidence>
<dbReference type="SUPFAM" id="SSF49452">
    <property type="entry name" value="Starch-binding domain-like"/>
    <property type="match status" value="1"/>
</dbReference>
<evidence type="ECO:0000256" key="6">
    <source>
        <dbReference type="SAM" id="Phobius"/>
    </source>
</evidence>
<dbReference type="InterPro" id="IPR008969">
    <property type="entry name" value="CarboxyPept-like_regulatory"/>
</dbReference>
<dbReference type="EMBL" id="JARRAG010000002">
    <property type="protein sequence ID" value="MDG3005349.1"/>
    <property type="molecule type" value="Genomic_DNA"/>
</dbReference>
<dbReference type="Gene3D" id="1.10.10.10">
    <property type="entry name" value="Winged helix-like DNA-binding domain superfamily/Winged helix DNA-binding domain"/>
    <property type="match status" value="1"/>
</dbReference>
<feature type="domain" description="RNA polymerase sigma factor 70 region 4 type 2" evidence="8">
    <location>
        <begin position="143"/>
        <end position="193"/>
    </location>
</feature>
<dbReference type="InterPro" id="IPR015889">
    <property type="entry name" value="Intradiol_dOase_core"/>
</dbReference>
<feature type="transmembrane region" description="Helical" evidence="6">
    <location>
        <begin position="225"/>
        <end position="247"/>
    </location>
</feature>